<dbReference type="Pfam" id="PF02894">
    <property type="entry name" value="GFO_IDH_MocA_C"/>
    <property type="match status" value="1"/>
</dbReference>
<dbReference type="Proteomes" id="UP001234581">
    <property type="component" value="Unassembled WGS sequence"/>
</dbReference>
<sequence>MATSQQQEQPIRVGIIGTGIFAYRHLRAYRAVGQDKFQIVACANRSRDKAVKFAQEAGIPESAIYTDPLELINDPNVEVVDALLPVQYNWEIVQAAVAAKKHILFEKPIAHNLADARRIVEEARAAKTIVAVAENWSYHSLVRAVGKYVQQGSIGEIINFTYDSARPYNPSSPYHTTAWRQQPQHPGGYLSDGGVHDMAHLVPILGKFESVSAFTAMRQSIHVTADTLATSIKLANGGIGVANFTFSSAGVKEMRLEVHGTKGTIRLTNDQHVEVLDETGKPVDTSSVIQVDNASGFEDVEAEMLNLYNSVRNGEPLGVTPEEAFHHLAFIVAALEAADTQRVVKIQHADA</sequence>
<evidence type="ECO:0008006" key="5">
    <source>
        <dbReference type="Google" id="ProtNLM"/>
    </source>
</evidence>
<name>A0AAD7Y076_9FUNG</name>
<dbReference type="AlphaFoldDB" id="A0AAD7Y076"/>
<proteinExistence type="predicted"/>
<dbReference type="Pfam" id="PF01408">
    <property type="entry name" value="GFO_IDH_MocA"/>
    <property type="match status" value="1"/>
</dbReference>
<dbReference type="PANTHER" id="PTHR42840">
    <property type="entry name" value="NAD(P)-BINDING ROSSMANN-FOLD SUPERFAMILY PROTEIN-RELATED"/>
    <property type="match status" value="1"/>
</dbReference>
<feature type="domain" description="Gfo/Idh/MocA-like oxidoreductase N-terminal" evidence="1">
    <location>
        <begin position="11"/>
        <end position="133"/>
    </location>
</feature>
<dbReference type="InterPro" id="IPR004104">
    <property type="entry name" value="Gfo/Idh/MocA-like_OxRdtase_C"/>
</dbReference>
<comment type="caution">
    <text evidence="3">The sequence shown here is derived from an EMBL/GenBank/DDBJ whole genome shotgun (WGS) entry which is preliminary data.</text>
</comment>
<dbReference type="PANTHER" id="PTHR42840:SF5">
    <property type="entry name" value="NAD(P)-BINDING ROSSMANN-FOLD SUPERFAMILY PROTEIN"/>
    <property type="match status" value="1"/>
</dbReference>
<dbReference type="SUPFAM" id="SSF55347">
    <property type="entry name" value="Glyceraldehyde-3-phosphate dehydrogenase-like, C-terminal domain"/>
    <property type="match status" value="1"/>
</dbReference>
<feature type="domain" description="Gfo/Idh/MocA-like oxidoreductase C-terminal" evidence="2">
    <location>
        <begin position="149"/>
        <end position="346"/>
    </location>
</feature>
<keyword evidence="4" id="KW-1185">Reference proteome</keyword>
<dbReference type="SUPFAM" id="SSF51735">
    <property type="entry name" value="NAD(P)-binding Rossmann-fold domains"/>
    <property type="match status" value="1"/>
</dbReference>
<reference evidence="3 4" key="1">
    <citation type="submission" date="2023-03" db="EMBL/GenBank/DDBJ databases">
        <title>Genome sequence of Lichtheimia ornata CBS 291.66.</title>
        <authorList>
            <person name="Mohabir J.T."/>
            <person name="Shea T.P."/>
            <person name="Kurbessoian T."/>
            <person name="Berby B."/>
            <person name="Fontaine J."/>
            <person name="Livny J."/>
            <person name="Gnirke A."/>
            <person name="Stajich J.E."/>
            <person name="Cuomo C.A."/>
        </authorList>
    </citation>
    <scope>NUCLEOTIDE SEQUENCE [LARGE SCALE GENOMIC DNA]</scope>
    <source>
        <strain evidence="3">CBS 291.66</strain>
    </source>
</reference>
<evidence type="ECO:0000313" key="3">
    <source>
        <dbReference type="EMBL" id="KAJ8661115.1"/>
    </source>
</evidence>
<dbReference type="GO" id="GO:0000166">
    <property type="term" value="F:nucleotide binding"/>
    <property type="evidence" value="ECO:0007669"/>
    <property type="project" value="InterPro"/>
</dbReference>
<evidence type="ECO:0000313" key="4">
    <source>
        <dbReference type="Proteomes" id="UP001234581"/>
    </source>
</evidence>
<gene>
    <name evidence="3" type="ORF">O0I10_003338</name>
</gene>
<protein>
    <recommendedName>
        <fullName evidence="5">NAD(P)-binding protein</fullName>
    </recommendedName>
</protein>
<dbReference type="EMBL" id="JARTCD010000010">
    <property type="protein sequence ID" value="KAJ8661115.1"/>
    <property type="molecule type" value="Genomic_DNA"/>
</dbReference>
<dbReference type="InterPro" id="IPR000683">
    <property type="entry name" value="Gfo/Idh/MocA-like_OxRdtase_N"/>
</dbReference>
<dbReference type="Gene3D" id="3.30.360.10">
    <property type="entry name" value="Dihydrodipicolinate Reductase, domain 2"/>
    <property type="match status" value="1"/>
</dbReference>
<organism evidence="3 4">
    <name type="scientific">Lichtheimia ornata</name>
    <dbReference type="NCBI Taxonomy" id="688661"/>
    <lineage>
        <taxon>Eukaryota</taxon>
        <taxon>Fungi</taxon>
        <taxon>Fungi incertae sedis</taxon>
        <taxon>Mucoromycota</taxon>
        <taxon>Mucoromycotina</taxon>
        <taxon>Mucoromycetes</taxon>
        <taxon>Mucorales</taxon>
        <taxon>Lichtheimiaceae</taxon>
        <taxon>Lichtheimia</taxon>
    </lineage>
</organism>
<dbReference type="InterPro" id="IPR036291">
    <property type="entry name" value="NAD(P)-bd_dom_sf"/>
</dbReference>
<dbReference type="GO" id="GO:0016491">
    <property type="term" value="F:oxidoreductase activity"/>
    <property type="evidence" value="ECO:0007669"/>
    <property type="project" value="TreeGrafter"/>
</dbReference>
<dbReference type="GO" id="GO:0006740">
    <property type="term" value="P:NADPH regeneration"/>
    <property type="evidence" value="ECO:0007669"/>
    <property type="project" value="TreeGrafter"/>
</dbReference>
<accession>A0AAD7Y076</accession>
<evidence type="ECO:0000259" key="2">
    <source>
        <dbReference type="Pfam" id="PF02894"/>
    </source>
</evidence>
<dbReference type="Gene3D" id="3.40.50.720">
    <property type="entry name" value="NAD(P)-binding Rossmann-like Domain"/>
    <property type="match status" value="1"/>
</dbReference>
<dbReference type="GO" id="GO:0005737">
    <property type="term" value="C:cytoplasm"/>
    <property type="evidence" value="ECO:0007669"/>
    <property type="project" value="TreeGrafter"/>
</dbReference>
<dbReference type="GeneID" id="83210751"/>
<dbReference type="RefSeq" id="XP_058346028.1">
    <property type="nucleotide sequence ID" value="XM_058483409.1"/>
</dbReference>
<evidence type="ECO:0000259" key="1">
    <source>
        <dbReference type="Pfam" id="PF01408"/>
    </source>
</evidence>